<keyword evidence="2 3" id="KW-0802">TPR repeat</keyword>
<evidence type="ECO:0000313" key="6">
    <source>
        <dbReference type="Proteomes" id="UP000663829"/>
    </source>
</evidence>
<dbReference type="Proteomes" id="UP000663829">
    <property type="component" value="Unassembled WGS sequence"/>
</dbReference>
<dbReference type="PANTHER" id="PTHR45641">
    <property type="entry name" value="TETRATRICOPEPTIDE REPEAT PROTEIN (AFU_ORTHOLOGUE AFUA_6G03870)"/>
    <property type="match status" value="1"/>
</dbReference>
<name>A0A815ZCS1_9BILA</name>
<feature type="repeat" description="TPR" evidence="3">
    <location>
        <begin position="171"/>
        <end position="204"/>
    </location>
</feature>
<proteinExistence type="predicted"/>
<feature type="non-terminal residue" evidence="4">
    <location>
        <position position="1"/>
    </location>
</feature>
<dbReference type="Gene3D" id="1.25.40.10">
    <property type="entry name" value="Tetratricopeptide repeat domain"/>
    <property type="match status" value="3"/>
</dbReference>
<evidence type="ECO:0000313" key="5">
    <source>
        <dbReference type="EMBL" id="CAF4448248.1"/>
    </source>
</evidence>
<evidence type="ECO:0008006" key="7">
    <source>
        <dbReference type="Google" id="ProtNLM"/>
    </source>
</evidence>
<organism evidence="4 6">
    <name type="scientific">Didymodactylos carnosus</name>
    <dbReference type="NCBI Taxonomy" id="1234261"/>
    <lineage>
        <taxon>Eukaryota</taxon>
        <taxon>Metazoa</taxon>
        <taxon>Spiralia</taxon>
        <taxon>Gnathifera</taxon>
        <taxon>Rotifera</taxon>
        <taxon>Eurotatoria</taxon>
        <taxon>Bdelloidea</taxon>
        <taxon>Philodinida</taxon>
        <taxon>Philodinidae</taxon>
        <taxon>Didymodactylos</taxon>
    </lineage>
</organism>
<evidence type="ECO:0000313" key="4">
    <source>
        <dbReference type="EMBL" id="CAF1580867.1"/>
    </source>
</evidence>
<dbReference type="Proteomes" id="UP000681722">
    <property type="component" value="Unassembled WGS sequence"/>
</dbReference>
<reference evidence="4" key="1">
    <citation type="submission" date="2021-02" db="EMBL/GenBank/DDBJ databases">
        <authorList>
            <person name="Nowell W R."/>
        </authorList>
    </citation>
    <scope>NUCLEOTIDE SEQUENCE</scope>
</reference>
<evidence type="ECO:0000256" key="1">
    <source>
        <dbReference type="ARBA" id="ARBA00022737"/>
    </source>
</evidence>
<dbReference type="Pfam" id="PF13181">
    <property type="entry name" value="TPR_8"/>
    <property type="match status" value="1"/>
</dbReference>
<dbReference type="EMBL" id="CAJOBC010097554">
    <property type="protein sequence ID" value="CAF4448248.1"/>
    <property type="molecule type" value="Genomic_DNA"/>
</dbReference>
<dbReference type="Pfam" id="PF13374">
    <property type="entry name" value="TPR_10"/>
    <property type="match status" value="1"/>
</dbReference>
<dbReference type="PANTHER" id="PTHR45641:SF1">
    <property type="entry name" value="AAA+ ATPASE DOMAIN-CONTAINING PROTEIN"/>
    <property type="match status" value="1"/>
</dbReference>
<comment type="caution">
    <text evidence="4">The sequence shown here is derived from an EMBL/GenBank/DDBJ whole genome shotgun (WGS) entry which is preliminary data.</text>
</comment>
<keyword evidence="1" id="KW-0677">Repeat</keyword>
<dbReference type="Pfam" id="PF13424">
    <property type="entry name" value="TPR_12"/>
    <property type="match status" value="3"/>
</dbReference>
<dbReference type="PROSITE" id="PS50005">
    <property type="entry name" value="TPR"/>
    <property type="match status" value="4"/>
</dbReference>
<feature type="repeat" description="TPR" evidence="3">
    <location>
        <begin position="335"/>
        <end position="368"/>
    </location>
</feature>
<dbReference type="AlphaFoldDB" id="A0A815ZCS1"/>
<dbReference type="OrthoDB" id="626167at2759"/>
<dbReference type="EMBL" id="CAJNOQ010031592">
    <property type="protein sequence ID" value="CAF1580867.1"/>
    <property type="molecule type" value="Genomic_DNA"/>
</dbReference>
<gene>
    <name evidence="4" type="ORF">GPM918_LOCUS41078</name>
    <name evidence="5" type="ORF">SRO942_LOCUS42087</name>
</gene>
<keyword evidence="6" id="KW-1185">Reference proteome</keyword>
<dbReference type="InterPro" id="IPR011990">
    <property type="entry name" value="TPR-like_helical_dom_sf"/>
</dbReference>
<feature type="repeat" description="TPR" evidence="3">
    <location>
        <begin position="128"/>
        <end position="161"/>
    </location>
</feature>
<dbReference type="SUPFAM" id="SSF48452">
    <property type="entry name" value="TPR-like"/>
    <property type="match status" value="3"/>
</dbReference>
<sequence>ICYSNIGEIYRKLSDYDQALVYTNKAITIYRENVHNNHLDLAIMYNNLAIIYKMKCDQINALINFNNALDIYILYHSKSINHSDIAILYFNIGVLQGEQDNYELALENFNKSIKIYIQIYSDYHPMIAQVSNNIGNIYIRKGLYKQAMTFYENALKIQLYCLNDDHSDNLAQTYQNLGTAYYYDNDNKQALIYYRKSYEIYFSTKNDTNLEMIKDLLCCDNEERIEELNNDLEQLRLFSESMPVQYLNLASMYANNALIYSNQNYDRLAMIYCQKALDIRQQFLSFNHIQIAFTYNLIASIHNKLKDEYDIAIQLLDKAYDIFLTNNFDQHSSIGSVYYNYGIAYKKKFNYHMALNYFKKSLIIRKIFLSDDNRFVKECRENINEIQNQHQENE</sequence>
<accession>A0A815ZCS1</accession>
<protein>
    <recommendedName>
        <fullName evidence="7">Tetratricopeptide repeat protein</fullName>
    </recommendedName>
</protein>
<dbReference type="InterPro" id="IPR019734">
    <property type="entry name" value="TPR_rpt"/>
</dbReference>
<evidence type="ECO:0000256" key="2">
    <source>
        <dbReference type="ARBA" id="ARBA00022803"/>
    </source>
</evidence>
<dbReference type="SMART" id="SM00028">
    <property type="entry name" value="TPR"/>
    <property type="match status" value="8"/>
</dbReference>
<feature type="repeat" description="TPR" evidence="3">
    <location>
        <begin position="86"/>
        <end position="119"/>
    </location>
</feature>
<evidence type="ECO:0000256" key="3">
    <source>
        <dbReference type="PROSITE-ProRule" id="PRU00339"/>
    </source>
</evidence>